<comment type="caution">
    <text evidence="10">The sequence shown here is derived from an EMBL/GenBank/DDBJ whole genome shotgun (WGS) entry which is preliminary data.</text>
</comment>
<evidence type="ECO:0000313" key="10">
    <source>
        <dbReference type="EMBL" id="TDR23459.1"/>
    </source>
</evidence>
<evidence type="ECO:0000256" key="3">
    <source>
        <dbReference type="ARBA" id="ARBA00023066"/>
    </source>
</evidence>
<dbReference type="Gene3D" id="3.40.50.150">
    <property type="entry name" value="Vaccinia Virus protein VP39"/>
    <property type="match status" value="1"/>
</dbReference>
<proteinExistence type="inferred from homology"/>
<dbReference type="InterPro" id="IPR037163">
    <property type="entry name" value="Spermidine_synt_N_sf"/>
</dbReference>
<comment type="catalytic activity">
    <reaction evidence="5 8">
        <text>S-adenosyl 3-(methylsulfanyl)propylamine + putrescine = S-methyl-5'-thioadenosine + spermidine + H(+)</text>
        <dbReference type="Rhea" id="RHEA:12721"/>
        <dbReference type="ChEBI" id="CHEBI:15378"/>
        <dbReference type="ChEBI" id="CHEBI:17509"/>
        <dbReference type="ChEBI" id="CHEBI:57443"/>
        <dbReference type="ChEBI" id="CHEBI:57834"/>
        <dbReference type="ChEBI" id="CHEBI:326268"/>
        <dbReference type="EC" id="2.5.1.16"/>
    </reaction>
</comment>
<comment type="similarity">
    <text evidence="1 5 7">Belongs to the spermidine/spermine synthase family.</text>
</comment>
<name>A0A4R6XXW2_9GAMM</name>
<dbReference type="GO" id="GO:0005829">
    <property type="term" value="C:cytosol"/>
    <property type="evidence" value="ECO:0007669"/>
    <property type="project" value="TreeGrafter"/>
</dbReference>
<keyword evidence="11" id="KW-1185">Reference proteome</keyword>
<evidence type="ECO:0000256" key="6">
    <source>
        <dbReference type="PROSITE-ProRule" id="PRU00354"/>
    </source>
</evidence>
<gene>
    <name evidence="5" type="primary">speE</name>
    <name evidence="10" type="ORF">C8D91_0320</name>
</gene>
<dbReference type="NCBIfam" id="TIGR00417">
    <property type="entry name" value="speE"/>
    <property type="match status" value="1"/>
</dbReference>
<dbReference type="NCBIfam" id="NF037959">
    <property type="entry name" value="MFS_SpdSyn"/>
    <property type="match status" value="1"/>
</dbReference>
<evidence type="ECO:0000256" key="5">
    <source>
        <dbReference type="HAMAP-Rule" id="MF_00198"/>
    </source>
</evidence>
<dbReference type="GO" id="GO:0004766">
    <property type="term" value="F:spermidine synthase activity"/>
    <property type="evidence" value="ECO:0007669"/>
    <property type="project" value="UniProtKB-UniRule"/>
</dbReference>
<dbReference type="Pfam" id="PF01564">
    <property type="entry name" value="Spermine_synth"/>
    <property type="match status" value="1"/>
</dbReference>
<keyword evidence="3 5" id="KW-0745">Spermidine biosynthesis</keyword>
<feature type="active site" description="Proton acceptor" evidence="5 6">
    <location>
        <position position="158"/>
    </location>
</feature>
<feature type="binding site" evidence="5">
    <location>
        <position position="88"/>
    </location>
    <ligand>
        <name>spermidine</name>
        <dbReference type="ChEBI" id="CHEBI:57834"/>
    </ligand>
</feature>
<organism evidence="10 11">
    <name type="scientific">Marinicella litoralis</name>
    <dbReference type="NCBI Taxonomy" id="644220"/>
    <lineage>
        <taxon>Bacteria</taxon>
        <taxon>Pseudomonadati</taxon>
        <taxon>Pseudomonadota</taxon>
        <taxon>Gammaproteobacteria</taxon>
        <taxon>Lysobacterales</taxon>
        <taxon>Marinicellaceae</taxon>
        <taxon>Marinicella</taxon>
    </lineage>
</organism>
<feature type="domain" description="PABS" evidence="9">
    <location>
        <begin position="9"/>
        <end position="238"/>
    </location>
</feature>
<dbReference type="RefSeq" id="WP_099017899.1">
    <property type="nucleotide sequence ID" value="NZ_NIHB01000001.1"/>
</dbReference>
<feature type="binding site" evidence="5">
    <location>
        <position position="64"/>
    </location>
    <ligand>
        <name>spermidine</name>
        <dbReference type="ChEBI" id="CHEBI:57834"/>
    </ligand>
</feature>
<evidence type="ECO:0000256" key="1">
    <source>
        <dbReference type="ARBA" id="ARBA00007867"/>
    </source>
</evidence>
<evidence type="ECO:0000313" key="11">
    <source>
        <dbReference type="Proteomes" id="UP000295724"/>
    </source>
</evidence>
<dbReference type="InterPro" id="IPR001045">
    <property type="entry name" value="Spermi_synthase"/>
</dbReference>
<dbReference type="UniPathway" id="UPA00248">
    <property type="reaction ID" value="UER00314"/>
</dbReference>
<dbReference type="InterPro" id="IPR030373">
    <property type="entry name" value="PABS_CS"/>
</dbReference>
<evidence type="ECO:0000256" key="8">
    <source>
        <dbReference type="RuleBase" id="RU003837"/>
    </source>
</evidence>
<dbReference type="InterPro" id="IPR035246">
    <property type="entry name" value="Spermidine_synt_N"/>
</dbReference>
<dbReference type="EC" id="2.5.1.16" evidence="5"/>
<evidence type="ECO:0000256" key="2">
    <source>
        <dbReference type="ARBA" id="ARBA00022679"/>
    </source>
</evidence>
<dbReference type="AlphaFoldDB" id="A0A4R6XXW2"/>
<dbReference type="GO" id="GO:0008295">
    <property type="term" value="P:spermidine biosynthetic process"/>
    <property type="evidence" value="ECO:0007669"/>
    <property type="project" value="UniProtKB-UniRule"/>
</dbReference>
<evidence type="ECO:0000259" key="9">
    <source>
        <dbReference type="PROSITE" id="PS51006"/>
    </source>
</evidence>
<dbReference type="OrthoDB" id="9793120at2"/>
<keyword evidence="2 5" id="KW-0808">Transferase</keyword>
<dbReference type="InterPro" id="IPR029063">
    <property type="entry name" value="SAM-dependent_MTases_sf"/>
</dbReference>
<dbReference type="Pfam" id="PF17284">
    <property type="entry name" value="Spermine_synt_N"/>
    <property type="match status" value="1"/>
</dbReference>
<dbReference type="PANTHER" id="PTHR11558:SF11">
    <property type="entry name" value="SPERMIDINE SYNTHASE"/>
    <property type="match status" value="1"/>
</dbReference>
<feature type="binding site" evidence="5">
    <location>
        <position position="33"/>
    </location>
    <ligand>
        <name>S-methyl-5'-thioadenosine</name>
        <dbReference type="ChEBI" id="CHEBI:17509"/>
    </ligand>
</feature>
<feature type="binding site" evidence="5">
    <location>
        <begin position="158"/>
        <end position="161"/>
    </location>
    <ligand>
        <name>spermidine</name>
        <dbReference type="ChEBI" id="CHEBI:57834"/>
    </ligand>
</feature>
<accession>A0A4R6XXW2</accession>
<evidence type="ECO:0000256" key="4">
    <source>
        <dbReference type="ARBA" id="ARBA00023115"/>
    </source>
</evidence>
<dbReference type="SUPFAM" id="SSF53335">
    <property type="entry name" value="S-adenosyl-L-methionine-dependent methyltransferases"/>
    <property type="match status" value="1"/>
</dbReference>
<feature type="binding site" evidence="5">
    <location>
        <position position="108"/>
    </location>
    <ligand>
        <name>S-methyl-5'-thioadenosine</name>
        <dbReference type="ChEBI" id="CHEBI:17509"/>
    </ligand>
</feature>
<feature type="binding site" evidence="5">
    <location>
        <position position="165"/>
    </location>
    <ligand>
        <name>S-methyl-5'-thioadenosine</name>
        <dbReference type="ChEBI" id="CHEBI:17509"/>
    </ligand>
</feature>
<feature type="binding site" evidence="5">
    <location>
        <begin position="140"/>
        <end position="141"/>
    </location>
    <ligand>
        <name>S-methyl-5'-thioadenosine</name>
        <dbReference type="ChEBI" id="CHEBI:17509"/>
    </ligand>
</feature>
<dbReference type="PROSITE" id="PS51006">
    <property type="entry name" value="PABS_2"/>
    <property type="match status" value="1"/>
</dbReference>
<comment type="pathway">
    <text evidence="5">Amine and polyamine biosynthesis; spermidine biosynthesis; spermidine from putrescine: step 1/1.</text>
</comment>
<dbReference type="NCBIfam" id="NF002010">
    <property type="entry name" value="PRK00811.1"/>
    <property type="match status" value="1"/>
</dbReference>
<dbReference type="PROSITE" id="PS01330">
    <property type="entry name" value="PABS_1"/>
    <property type="match status" value="1"/>
</dbReference>
<sequence length="290" mass="32410">MKNTQALIESLYPTWGQAYQVDEVLFEHQTEHQHLVIFNNQQWGTVMMLDGVVQTTEKDEFIYHEMMTHVPMFSHAKPKRVLIIGGGDGGILREVLKHPSVEQVTQVEIDQAVIDMCVKYLPNHSAGAFDDPRVNIVIDDGVNFVSQCAEQFDVIISDSTDPIGPGESLFTSKFYQAIQSCLHQEGIFVAQNGVSFMQLDEVTTTHRRLSPCFNDVTFYAAAVPTYVGGIMTFAWASQNPKIKQPDVAELQQKIKQAGIQTKYYNAAIHQASFALPQYVMTAIDSTGTQS</sequence>
<dbReference type="HAMAP" id="MF_00198">
    <property type="entry name" value="Spermidine_synth"/>
    <property type="match status" value="1"/>
</dbReference>
<dbReference type="Proteomes" id="UP000295724">
    <property type="component" value="Unassembled WGS sequence"/>
</dbReference>
<evidence type="ECO:0000256" key="7">
    <source>
        <dbReference type="RuleBase" id="RU003836"/>
    </source>
</evidence>
<dbReference type="EMBL" id="SNZB01000001">
    <property type="protein sequence ID" value="TDR23459.1"/>
    <property type="molecule type" value="Genomic_DNA"/>
</dbReference>
<protein>
    <recommendedName>
        <fullName evidence="5">Polyamine aminopropyltransferase</fullName>
    </recommendedName>
    <alternativeName>
        <fullName evidence="5">Putrescine aminopropyltransferase</fullName>
        <shortName evidence="5">PAPT</shortName>
    </alternativeName>
    <alternativeName>
        <fullName evidence="5">Spermidine synthase</fullName>
        <shortName evidence="5">SPDS</shortName>
        <shortName evidence="5">SPDSY</shortName>
        <ecNumber evidence="5">2.5.1.16</ecNumber>
    </alternativeName>
</protein>
<reference evidence="10 11" key="1">
    <citation type="submission" date="2019-03" db="EMBL/GenBank/DDBJ databases">
        <title>Genomic Encyclopedia of Type Strains, Phase IV (KMG-IV): sequencing the most valuable type-strain genomes for metagenomic binning, comparative biology and taxonomic classification.</title>
        <authorList>
            <person name="Goeker M."/>
        </authorList>
    </citation>
    <scope>NUCLEOTIDE SEQUENCE [LARGE SCALE GENOMIC DNA]</scope>
    <source>
        <strain evidence="10 11">DSM 25488</strain>
    </source>
</reference>
<keyword evidence="4 5" id="KW-0620">Polyamine biosynthesis</keyword>
<dbReference type="Gene3D" id="2.30.140.10">
    <property type="entry name" value="Spermidine synthase, tetramerisation domain"/>
    <property type="match status" value="1"/>
</dbReference>
<dbReference type="PANTHER" id="PTHR11558">
    <property type="entry name" value="SPERMIDINE/SPERMINE SYNTHASE"/>
    <property type="match status" value="1"/>
</dbReference>
<comment type="function">
    <text evidence="5">Catalyzes the irreversible transfer of a propylamine group from the amino donor S-adenosylmethioninamine (decarboxy-AdoMet) to putrescine (1,4-diaminobutane) to yield spermidine.</text>
</comment>
<comment type="subunit">
    <text evidence="5">Homodimer or homotetramer.</text>
</comment>
<dbReference type="InterPro" id="IPR030374">
    <property type="entry name" value="PABS"/>
</dbReference>